<comment type="similarity">
    <text evidence="5">Belongs to the SAT4 family.</text>
</comment>
<dbReference type="EMBL" id="PNEN01000522">
    <property type="protein sequence ID" value="PPJ56224.1"/>
    <property type="molecule type" value="Genomic_DNA"/>
</dbReference>
<evidence type="ECO:0000256" key="6">
    <source>
        <dbReference type="SAM" id="MobiDB-lite"/>
    </source>
</evidence>
<feature type="transmembrane region" description="Helical" evidence="7">
    <location>
        <begin position="107"/>
        <end position="135"/>
    </location>
</feature>
<feature type="compositionally biased region" description="Basic and acidic residues" evidence="6">
    <location>
        <begin position="379"/>
        <end position="407"/>
    </location>
</feature>
<dbReference type="GO" id="GO:0016020">
    <property type="term" value="C:membrane"/>
    <property type="evidence" value="ECO:0007669"/>
    <property type="project" value="UniProtKB-SubCell"/>
</dbReference>
<organism evidence="9 10">
    <name type="scientific">Cercospora berteroae</name>
    <dbReference type="NCBI Taxonomy" id="357750"/>
    <lineage>
        <taxon>Eukaryota</taxon>
        <taxon>Fungi</taxon>
        <taxon>Dikarya</taxon>
        <taxon>Ascomycota</taxon>
        <taxon>Pezizomycotina</taxon>
        <taxon>Dothideomycetes</taxon>
        <taxon>Dothideomycetidae</taxon>
        <taxon>Mycosphaerellales</taxon>
        <taxon>Mycosphaerellaceae</taxon>
        <taxon>Cercospora</taxon>
    </lineage>
</organism>
<feature type="transmembrane region" description="Helical" evidence="7">
    <location>
        <begin position="155"/>
        <end position="173"/>
    </location>
</feature>
<feature type="compositionally biased region" description="Low complexity" evidence="6">
    <location>
        <begin position="276"/>
        <end position="293"/>
    </location>
</feature>
<sequence length="407" mass="44905">MTIIACIFVAMRLYARICLARSAGWDDLCISFSMLFAIATMVVMILQVETGMGRHSKDIDPHELTKNLKAFWVSLYVYNISLTLSKVSILIQYLRIFPQRWFRISTWCLMAFIIAYGIYAVLTAIFLCWPIAYFWDRTIAGGKCLNHFAIWFTNAGLNIATDIATTILPLPVLNALELPKRQRRALMLVFGLGGFTCIISILRLQSLYVIANAEDVSWENPLAAIWSVVEMNTAIIASCGPTIRRLFPALLKATSIGGSLSHTNPDTLGRTGGSTGPWTASGTGAGTSGTHSSNKSPFTSMMKSGRNHNIPPVGAYHSMPGNDSRGDGFIAPKSGLLVGKSKSHIRAQDSMDDIELHQHMPFPQGKIHVMTSIEQATDEMEREKSRGGGSESTKELVRERTHDRRSS</sequence>
<dbReference type="PANTHER" id="PTHR33048">
    <property type="entry name" value="PTH11-LIKE INTEGRAL MEMBRANE PROTEIN (AFU_ORTHOLOGUE AFUA_5G11245)"/>
    <property type="match status" value="1"/>
</dbReference>
<feature type="domain" description="Rhodopsin" evidence="8">
    <location>
        <begin position="11"/>
        <end position="247"/>
    </location>
</feature>
<feature type="region of interest" description="Disordered" evidence="6">
    <location>
        <begin position="376"/>
        <end position="407"/>
    </location>
</feature>
<dbReference type="InterPro" id="IPR052337">
    <property type="entry name" value="SAT4-like"/>
</dbReference>
<keyword evidence="2 7" id="KW-0812">Transmembrane</keyword>
<protein>
    <recommendedName>
        <fullName evidence="8">Rhodopsin domain-containing protein</fullName>
    </recommendedName>
</protein>
<accession>A0A2S6C907</accession>
<evidence type="ECO:0000256" key="4">
    <source>
        <dbReference type="ARBA" id="ARBA00023136"/>
    </source>
</evidence>
<reference evidence="10" key="1">
    <citation type="journal article" date="2017" name="bioRxiv">
        <title>Conservation of a gene cluster reveals novel cercosporin biosynthetic mechanisms and extends production to the genus Colletotrichum.</title>
        <authorList>
            <person name="de Jonge R."/>
            <person name="Ebert M.K."/>
            <person name="Huitt-Roehl C.R."/>
            <person name="Pal P."/>
            <person name="Suttle J.C."/>
            <person name="Spanner R.E."/>
            <person name="Neubauer J.D."/>
            <person name="Jurick W.M.II."/>
            <person name="Stott K.A."/>
            <person name="Secor G.A."/>
            <person name="Thomma B.P.H.J."/>
            <person name="Van de Peer Y."/>
            <person name="Townsend C.A."/>
            <person name="Bolton M.D."/>
        </authorList>
    </citation>
    <scope>NUCLEOTIDE SEQUENCE [LARGE SCALE GENOMIC DNA]</scope>
    <source>
        <strain evidence="10">CBS538.71</strain>
    </source>
</reference>
<name>A0A2S6C907_9PEZI</name>
<evidence type="ECO:0000313" key="10">
    <source>
        <dbReference type="Proteomes" id="UP000237631"/>
    </source>
</evidence>
<feature type="transmembrane region" description="Helical" evidence="7">
    <location>
        <begin position="30"/>
        <end position="48"/>
    </location>
</feature>
<feature type="transmembrane region" description="Helical" evidence="7">
    <location>
        <begin position="185"/>
        <end position="211"/>
    </location>
</feature>
<dbReference type="STRING" id="357750.A0A2S6C907"/>
<evidence type="ECO:0000256" key="3">
    <source>
        <dbReference type="ARBA" id="ARBA00022989"/>
    </source>
</evidence>
<proteinExistence type="inferred from homology"/>
<comment type="caution">
    <text evidence="9">The sequence shown here is derived from an EMBL/GenBank/DDBJ whole genome shotgun (WGS) entry which is preliminary data.</text>
</comment>
<keyword evidence="3 7" id="KW-1133">Transmembrane helix</keyword>
<evidence type="ECO:0000256" key="1">
    <source>
        <dbReference type="ARBA" id="ARBA00004141"/>
    </source>
</evidence>
<dbReference type="Pfam" id="PF20684">
    <property type="entry name" value="Fung_rhodopsin"/>
    <property type="match status" value="1"/>
</dbReference>
<comment type="subcellular location">
    <subcellularLocation>
        <location evidence="1">Membrane</location>
        <topology evidence="1">Multi-pass membrane protein</topology>
    </subcellularLocation>
</comment>
<dbReference type="PANTHER" id="PTHR33048:SF47">
    <property type="entry name" value="INTEGRAL MEMBRANE PROTEIN-RELATED"/>
    <property type="match status" value="1"/>
</dbReference>
<dbReference type="InterPro" id="IPR049326">
    <property type="entry name" value="Rhodopsin_dom_fungi"/>
</dbReference>
<dbReference type="Proteomes" id="UP000237631">
    <property type="component" value="Unassembled WGS sequence"/>
</dbReference>
<evidence type="ECO:0000256" key="7">
    <source>
        <dbReference type="SAM" id="Phobius"/>
    </source>
</evidence>
<gene>
    <name evidence="9" type="ORF">CBER1_09401</name>
</gene>
<evidence type="ECO:0000256" key="2">
    <source>
        <dbReference type="ARBA" id="ARBA00022692"/>
    </source>
</evidence>
<dbReference type="OrthoDB" id="444631at2759"/>
<feature type="region of interest" description="Disordered" evidence="6">
    <location>
        <begin position="261"/>
        <end position="302"/>
    </location>
</feature>
<evidence type="ECO:0000259" key="8">
    <source>
        <dbReference type="Pfam" id="PF20684"/>
    </source>
</evidence>
<keyword evidence="4 7" id="KW-0472">Membrane</keyword>
<evidence type="ECO:0000313" key="9">
    <source>
        <dbReference type="EMBL" id="PPJ56224.1"/>
    </source>
</evidence>
<dbReference type="AlphaFoldDB" id="A0A2S6C907"/>
<keyword evidence="10" id="KW-1185">Reference proteome</keyword>
<evidence type="ECO:0000256" key="5">
    <source>
        <dbReference type="ARBA" id="ARBA00038359"/>
    </source>
</evidence>